<dbReference type="Proteomes" id="UP000248758">
    <property type="component" value="Chromosome 1"/>
</dbReference>
<gene>
    <name evidence="2" type="ORF">NCTC11468_03385</name>
</gene>
<protein>
    <submittedName>
        <fullName evidence="2">Flagellar motor switch protein FliM</fullName>
    </submittedName>
</protein>
<dbReference type="SUPFAM" id="SSF101801">
    <property type="entry name" value="Surface presentation of antigens (SPOA)"/>
    <property type="match status" value="1"/>
</dbReference>
<reference evidence="2 3" key="1">
    <citation type="submission" date="2018-06" db="EMBL/GenBank/DDBJ databases">
        <authorList>
            <consortium name="Pathogen Informatics"/>
            <person name="Doyle S."/>
        </authorList>
    </citation>
    <scope>NUCLEOTIDE SEQUENCE [LARGE SCALE GENOMIC DNA]</scope>
    <source>
        <strain evidence="2 3">NCTC11468</strain>
    </source>
</reference>
<evidence type="ECO:0000313" key="2">
    <source>
        <dbReference type="EMBL" id="SQK77001.1"/>
    </source>
</evidence>
<keyword evidence="2" id="KW-0969">Cilium</keyword>
<organism evidence="2 3">
    <name type="scientific">Tatumella ptyseos</name>
    <dbReference type="NCBI Taxonomy" id="82987"/>
    <lineage>
        <taxon>Bacteria</taxon>
        <taxon>Pseudomonadati</taxon>
        <taxon>Pseudomonadota</taxon>
        <taxon>Gammaproteobacteria</taxon>
        <taxon>Enterobacterales</taxon>
        <taxon>Erwiniaceae</taxon>
        <taxon>Tatumella</taxon>
    </lineage>
</organism>
<keyword evidence="2" id="KW-0966">Cell projection</keyword>
<dbReference type="EMBL" id="LS483499">
    <property type="protein sequence ID" value="SQK77001.1"/>
    <property type="molecule type" value="Genomic_DNA"/>
</dbReference>
<proteinExistence type="predicted"/>
<dbReference type="AlphaFoldDB" id="A0A2X5NTW5"/>
<dbReference type="InterPro" id="IPR036429">
    <property type="entry name" value="SpoA-like_sf"/>
</dbReference>
<dbReference type="KEGG" id="tpty:NCTC11468_03385"/>
<name>A0A2X5NTW5_9GAMM</name>
<feature type="domain" description="Flagellar motor switch protein FliN-like C-terminal" evidence="1">
    <location>
        <begin position="228"/>
        <end position="289"/>
    </location>
</feature>
<evidence type="ECO:0000313" key="3">
    <source>
        <dbReference type="Proteomes" id="UP000248758"/>
    </source>
</evidence>
<dbReference type="Pfam" id="PF01052">
    <property type="entry name" value="FliMN_C"/>
    <property type="match status" value="1"/>
</dbReference>
<dbReference type="InterPro" id="IPR001543">
    <property type="entry name" value="FliN-like_C"/>
</dbReference>
<keyword evidence="2" id="KW-0282">Flagellum</keyword>
<sequence>MLSITNQILHADTGQPMVLCKNILKKLNISPNDTILPLGVSQLGKPWHKLAEHINKNYDNFDAALSRYFLNKFRVNTSLANINFTIEENKKCHQIYSCAAGKIAFEIDRALLLNLLHDFYGVSDTPEADNNTEITQTEKRLQERLGDEICKIFLTPEVAGQPLSMTPVHNQQHSHWAWCLSFRLRGYPQGDITLRFDHPLIDQILSTLRNDTEQAEQTTFSEACLESQLRRLPFTLNAQLVCMETTLEKLLRLQVDDVLPVFLNESVPVTSGDEVLFHAKVSEHQGQLVLSEFIDHYTG</sequence>
<accession>A0A2X5NTW5</accession>
<evidence type="ECO:0000259" key="1">
    <source>
        <dbReference type="Pfam" id="PF01052"/>
    </source>
</evidence>